<reference evidence="5 6" key="1">
    <citation type="journal article" date="2018" name="BMC Genomics">
        <title>Genomic evidence for intraspecific hybridization in a clonal and extremely halotolerant yeast.</title>
        <authorList>
            <person name="Gostincar C."/>
            <person name="Stajich J.E."/>
            <person name="Zupancic J."/>
            <person name="Zalar P."/>
            <person name="Gunde-Cimerman N."/>
        </authorList>
    </citation>
    <scope>NUCLEOTIDE SEQUENCE [LARGE SCALE GENOMIC DNA]</scope>
    <source>
        <strain evidence="4 6">EXF-6651</strain>
        <strain evidence="2 7">EXF-6654</strain>
        <strain evidence="3 5">EXF-6669</strain>
    </source>
</reference>
<dbReference type="Proteomes" id="UP000271337">
    <property type="component" value="Unassembled WGS sequence"/>
</dbReference>
<evidence type="ECO:0000313" key="6">
    <source>
        <dbReference type="Proteomes" id="UP000276864"/>
    </source>
</evidence>
<comment type="caution">
    <text evidence="4">The sequence shown here is derived from an EMBL/GenBank/DDBJ whole genome shotgun (WGS) entry which is preliminary data.</text>
</comment>
<evidence type="ECO:0000313" key="3">
    <source>
        <dbReference type="EMBL" id="RMY19424.1"/>
    </source>
</evidence>
<dbReference type="OrthoDB" id="417877at2759"/>
<evidence type="ECO:0000313" key="4">
    <source>
        <dbReference type="EMBL" id="RMY37322.1"/>
    </source>
</evidence>
<accession>A0A3M7BBV0</accession>
<dbReference type="EMBL" id="QWIK01000409">
    <property type="protein sequence ID" value="RMY06690.1"/>
    <property type="molecule type" value="Genomic_DNA"/>
</dbReference>
<gene>
    <name evidence="4" type="ORF">D0866_03344</name>
    <name evidence="3" type="ORF">D0867_04697</name>
    <name evidence="2" type="ORF">D0868_05740</name>
</gene>
<dbReference type="EMBL" id="QWIL01000394">
    <property type="protein sequence ID" value="RMY19424.1"/>
    <property type="molecule type" value="Genomic_DNA"/>
</dbReference>
<evidence type="ECO:0000256" key="1">
    <source>
        <dbReference type="SAM" id="MobiDB-lite"/>
    </source>
</evidence>
<feature type="region of interest" description="Disordered" evidence="1">
    <location>
        <begin position="72"/>
        <end position="94"/>
    </location>
</feature>
<protein>
    <submittedName>
        <fullName evidence="4">Uncharacterized protein</fullName>
    </submittedName>
</protein>
<dbReference type="Proteomes" id="UP000276864">
    <property type="component" value="Unassembled WGS sequence"/>
</dbReference>
<dbReference type="AlphaFoldDB" id="A0A3M7BBV0"/>
<dbReference type="EMBL" id="QWIM01000243">
    <property type="protein sequence ID" value="RMY37322.1"/>
    <property type="molecule type" value="Genomic_DNA"/>
</dbReference>
<organism evidence="4 6">
    <name type="scientific">Hortaea werneckii</name>
    <name type="common">Black yeast</name>
    <name type="synonym">Cladosporium werneckii</name>
    <dbReference type="NCBI Taxonomy" id="91943"/>
    <lineage>
        <taxon>Eukaryota</taxon>
        <taxon>Fungi</taxon>
        <taxon>Dikarya</taxon>
        <taxon>Ascomycota</taxon>
        <taxon>Pezizomycotina</taxon>
        <taxon>Dothideomycetes</taxon>
        <taxon>Dothideomycetidae</taxon>
        <taxon>Mycosphaerellales</taxon>
        <taxon>Teratosphaeriaceae</taxon>
        <taxon>Hortaea</taxon>
    </lineage>
</organism>
<dbReference type="Proteomes" id="UP000282582">
    <property type="component" value="Unassembled WGS sequence"/>
</dbReference>
<name>A0A3M7BBV0_HORWE</name>
<sequence length="119" mass="13728">MRRRFIGMLRPDLYKRSLRAIPEGIIQFGKAVEKIESEPHFVRLHPTRHGERSRVSNRRGRDQLDHSQTFLGGIAKKTTQPASRDGQVISGGCSRPGPTVKLRLRICMRTRRDWQLNPT</sequence>
<proteinExistence type="predicted"/>
<evidence type="ECO:0000313" key="2">
    <source>
        <dbReference type="EMBL" id="RMY06690.1"/>
    </source>
</evidence>
<evidence type="ECO:0000313" key="5">
    <source>
        <dbReference type="Proteomes" id="UP000271337"/>
    </source>
</evidence>
<evidence type="ECO:0000313" key="7">
    <source>
        <dbReference type="Proteomes" id="UP000282582"/>
    </source>
</evidence>